<dbReference type="PANTHER" id="PTHR23423">
    <property type="entry name" value="ORGANIC SOLUTE TRANSPORTER-RELATED"/>
    <property type="match status" value="1"/>
</dbReference>
<reference evidence="8 9" key="1">
    <citation type="submission" date="2024-10" db="EMBL/GenBank/DDBJ databases">
        <title>Updated reference genomes for cyclostephanoid diatoms.</title>
        <authorList>
            <person name="Roberts W.R."/>
            <person name="Alverson A.J."/>
        </authorList>
    </citation>
    <scope>NUCLEOTIDE SEQUENCE [LARGE SCALE GENOMIC DNA]</scope>
    <source>
        <strain evidence="8 9">AJA010-31</strain>
    </source>
</reference>
<evidence type="ECO:0000313" key="8">
    <source>
        <dbReference type="EMBL" id="KAL3774335.1"/>
    </source>
</evidence>
<keyword evidence="9" id="KW-1185">Reference proteome</keyword>
<feature type="transmembrane region" description="Helical" evidence="7">
    <location>
        <begin position="135"/>
        <end position="157"/>
    </location>
</feature>
<evidence type="ECO:0008006" key="10">
    <source>
        <dbReference type="Google" id="ProtNLM"/>
    </source>
</evidence>
<feature type="compositionally biased region" description="Polar residues" evidence="6">
    <location>
        <begin position="442"/>
        <end position="452"/>
    </location>
</feature>
<accession>A0ABD3NEI0</accession>
<dbReference type="Proteomes" id="UP001530400">
    <property type="component" value="Unassembled WGS sequence"/>
</dbReference>
<feature type="transmembrane region" description="Helical" evidence="7">
    <location>
        <begin position="237"/>
        <end position="256"/>
    </location>
</feature>
<comment type="caution">
    <text evidence="8">The sequence shown here is derived from an EMBL/GenBank/DDBJ whole genome shotgun (WGS) entry which is preliminary data.</text>
</comment>
<evidence type="ECO:0000256" key="4">
    <source>
        <dbReference type="ARBA" id="ARBA00023136"/>
    </source>
</evidence>
<evidence type="ECO:0000313" key="9">
    <source>
        <dbReference type="Proteomes" id="UP001530400"/>
    </source>
</evidence>
<dbReference type="SMART" id="SM01417">
    <property type="entry name" value="Solute_trans_a"/>
    <property type="match status" value="1"/>
</dbReference>
<dbReference type="InterPro" id="IPR005178">
    <property type="entry name" value="Ostalpha/TMEM184C"/>
</dbReference>
<name>A0ABD3NEI0_9STRA</name>
<feature type="transmembrane region" description="Helical" evidence="7">
    <location>
        <begin position="169"/>
        <end position="187"/>
    </location>
</feature>
<evidence type="ECO:0000256" key="2">
    <source>
        <dbReference type="ARBA" id="ARBA00022692"/>
    </source>
</evidence>
<protein>
    <recommendedName>
        <fullName evidence="10">DUF300-domain-containing protein</fullName>
    </recommendedName>
</protein>
<gene>
    <name evidence="8" type="ORF">ACHAWO_009282</name>
</gene>
<feature type="transmembrane region" description="Helical" evidence="7">
    <location>
        <begin position="40"/>
        <end position="58"/>
    </location>
</feature>
<sequence>MFTRVLSPINEHDNSTFNSEQQQEPSSSSSTTTACCIHRLLHYGAITLLSISTALLFLQTQAISLRLANQQRQIDSLQSQLQSTSQHMQHEVEQAKDLTVLHMAGTFTLLTCLLTTFHMTTHLRKMNQPAVQRKILAILWMSPIYSLTSFLCLVLPSSAEGYLMILKDFYESYVIYTFLSFLIAVLGRGDREAVVRILRRSADHLDKPYRWLGWMLHPSPEESEEALARAVLMECQVLGMQFVFLNSVIAVLDFVLELIGQQSSDVDDEDDDADDDGGRFAFFYSPKFILMMVRNVSVFLAFSGLLKFYHAVRDELACKYTNNSSSSNDDSTISANGIQHILICMEMLFFSIAHWCVFPAEEWQDGYKVQYYEGPGFGFKDFASDVSLIIDDGKKSIRARRERKKSNGSGLDEKDGSVSTSGLSLNGRESPSFGSVDETPDLDSNSSTQPFV</sequence>
<feature type="region of interest" description="Disordered" evidence="6">
    <location>
        <begin position="399"/>
        <end position="452"/>
    </location>
</feature>
<dbReference type="Pfam" id="PF03619">
    <property type="entry name" value="Solute_trans_a"/>
    <property type="match status" value="2"/>
</dbReference>
<dbReference type="GO" id="GO:0016020">
    <property type="term" value="C:membrane"/>
    <property type="evidence" value="ECO:0007669"/>
    <property type="project" value="UniProtKB-SubCell"/>
</dbReference>
<evidence type="ECO:0000256" key="5">
    <source>
        <dbReference type="SAM" id="Coils"/>
    </source>
</evidence>
<keyword evidence="2 7" id="KW-0812">Transmembrane</keyword>
<evidence type="ECO:0000256" key="6">
    <source>
        <dbReference type="SAM" id="MobiDB-lite"/>
    </source>
</evidence>
<comment type="subcellular location">
    <subcellularLocation>
        <location evidence="1">Membrane</location>
        <topology evidence="1">Multi-pass membrane protein</topology>
    </subcellularLocation>
</comment>
<keyword evidence="4 7" id="KW-0472">Membrane</keyword>
<feature type="compositionally biased region" description="Low complexity" evidence="6">
    <location>
        <begin position="19"/>
        <end position="30"/>
    </location>
</feature>
<organism evidence="8 9">
    <name type="scientific">Cyclotella atomus</name>
    <dbReference type="NCBI Taxonomy" id="382360"/>
    <lineage>
        <taxon>Eukaryota</taxon>
        <taxon>Sar</taxon>
        <taxon>Stramenopiles</taxon>
        <taxon>Ochrophyta</taxon>
        <taxon>Bacillariophyta</taxon>
        <taxon>Coscinodiscophyceae</taxon>
        <taxon>Thalassiosirophycidae</taxon>
        <taxon>Stephanodiscales</taxon>
        <taxon>Stephanodiscaceae</taxon>
        <taxon>Cyclotella</taxon>
    </lineage>
</organism>
<dbReference type="PROSITE" id="PS51257">
    <property type="entry name" value="PROKAR_LIPOPROTEIN"/>
    <property type="match status" value="1"/>
</dbReference>
<feature type="compositionally biased region" description="Polar residues" evidence="6">
    <location>
        <begin position="417"/>
        <end position="433"/>
    </location>
</feature>
<keyword evidence="5" id="KW-0175">Coiled coil</keyword>
<evidence type="ECO:0000256" key="1">
    <source>
        <dbReference type="ARBA" id="ARBA00004141"/>
    </source>
</evidence>
<proteinExistence type="predicted"/>
<feature type="region of interest" description="Disordered" evidence="6">
    <location>
        <begin position="1"/>
        <end position="30"/>
    </location>
</feature>
<dbReference type="EMBL" id="JALLPJ020001199">
    <property type="protein sequence ID" value="KAL3774335.1"/>
    <property type="molecule type" value="Genomic_DNA"/>
</dbReference>
<feature type="transmembrane region" description="Helical" evidence="7">
    <location>
        <begin position="100"/>
        <end position="123"/>
    </location>
</feature>
<evidence type="ECO:0000256" key="7">
    <source>
        <dbReference type="SAM" id="Phobius"/>
    </source>
</evidence>
<feature type="transmembrane region" description="Helical" evidence="7">
    <location>
        <begin position="288"/>
        <end position="309"/>
    </location>
</feature>
<dbReference type="AlphaFoldDB" id="A0ABD3NEI0"/>
<feature type="coiled-coil region" evidence="5">
    <location>
        <begin position="60"/>
        <end position="87"/>
    </location>
</feature>
<evidence type="ECO:0000256" key="3">
    <source>
        <dbReference type="ARBA" id="ARBA00022989"/>
    </source>
</evidence>
<keyword evidence="3 7" id="KW-1133">Transmembrane helix</keyword>